<protein>
    <submittedName>
        <fullName evidence="6">PAS domain S-box-containing protein/diguanylate cyclase (GGDEF) domain-containing protein</fullName>
    </submittedName>
</protein>
<dbReference type="InterPro" id="IPR029787">
    <property type="entry name" value="Nucleotide_cyclase"/>
</dbReference>
<dbReference type="SUPFAM" id="SSF55785">
    <property type="entry name" value="PYP-like sensor domain (PAS domain)"/>
    <property type="match status" value="1"/>
</dbReference>
<feature type="domain" description="EAL" evidence="3">
    <location>
        <begin position="313"/>
        <end position="567"/>
    </location>
</feature>
<proteinExistence type="predicted"/>
<dbReference type="InterPro" id="IPR052155">
    <property type="entry name" value="Biofilm_reg_signaling"/>
</dbReference>
<dbReference type="EMBL" id="BJWJ01000007">
    <property type="protein sequence ID" value="GEM03979.1"/>
    <property type="molecule type" value="Genomic_DNA"/>
</dbReference>
<dbReference type="InterPro" id="IPR000700">
    <property type="entry name" value="PAS-assoc_C"/>
</dbReference>
<dbReference type="Proteomes" id="UP000199139">
    <property type="component" value="Unassembled WGS sequence"/>
</dbReference>
<dbReference type="STRING" id="306541.SAMN05421668_10849"/>
<dbReference type="NCBIfam" id="TIGR00254">
    <property type="entry name" value="GGDEF"/>
    <property type="match status" value="1"/>
</dbReference>
<dbReference type="SMART" id="SM00086">
    <property type="entry name" value="PAC"/>
    <property type="match status" value="1"/>
</dbReference>
<feature type="domain" description="PAS" evidence="1">
    <location>
        <begin position="18"/>
        <end position="63"/>
    </location>
</feature>
<dbReference type="GO" id="GO:0006355">
    <property type="term" value="P:regulation of DNA-templated transcription"/>
    <property type="evidence" value="ECO:0007669"/>
    <property type="project" value="InterPro"/>
</dbReference>
<dbReference type="Gene3D" id="3.30.70.270">
    <property type="match status" value="1"/>
</dbReference>
<dbReference type="Pfam" id="PF00990">
    <property type="entry name" value="GGDEF"/>
    <property type="match status" value="1"/>
</dbReference>
<feature type="domain" description="PAC" evidence="2">
    <location>
        <begin position="89"/>
        <end position="141"/>
    </location>
</feature>
<dbReference type="AlphaFoldDB" id="A0A1I6SAZ8"/>
<dbReference type="PANTHER" id="PTHR44757:SF2">
    <property type="entry name" value="BIOFILM ARCHITECTURE MAINTENANCE PROTEIN MBAA"/>
    <property type="match status" value="1"/>
</dbReference>
<keyword evidence="8" id="KW-1185">Reference proteome</keyword>
<feature type="domain" description="GGDEF" evidence="4">
    <location>
        <begin position="170"/>
        <end position="304"/>
    </location>
</feature>
<sequence length="573" mass="66374">MNHINKKMKRAFSFFAEHVEYMWHLFLKTNDALIITDEDEVIVMVNPSYELMTGYTFEEALGRRPNILKSHLTPRKTYQQMKAALKEKGSWTGELINSKKDGTIFHAEQTITKITHEQETYFIGIMRDVTDKVERQKEIHQLAYYDQLTGLPNHLYAKDMIESQLAVNDLPYAFMLFNIDRFKYINDGYGHDAGDRIILEMANRLSDLFNDQGLVGRFSGDTFIVFIQKDMDEAQLMNELQHQLLKMRHHPFEIENDALYLTLSGGVRFSTETTISVEQLIKHAEQAMYQAKQEGRNTIRLFKQSNSSELLTRLGLVHELNQALEQQAFIVYYQPQYSFKQQKVTGVEALVRWCHQERGVLTPFHFLNEAEEFGLLSQIDQLVMKQAFSQTKTWQDEGYTELEVSVNMSYHLFNQVNVVEVMKQLIRESGLMPESICIEITESIALNQVTHAFDTIKAFQALGVKVALDDFGTGYSSLSQLRNFTFDRVKVDQAFIRESTGEDMDAKFVEAIIHMAKLFGFDVVIEGIETFNQLVFVRNNYADKAQGYLIQKPVSKEQVQLDLKFDDRTYPQS</sequence>
<dbReference type="SMART" id="SM00052">
    <property type="entry name" value="EAL"/>
    <property type="match status" value="1"/>
</dbReference>
<dbReference type="SUPFAM" id="SSF141868">
    <property type="entry name" value="EAL domain-like"/>
    <property type="match status" value="1"/>
</dbReference>
<evidence type="ECO:0000313" key="6">
    <source>
        <dbReference type="EMBL" id="SFS74139.1"/>
    </source>
</evidence>
<dbReference type="NCBIfam" id="TIGR00229">
    <property type="entry name" value="sensory_box"/>
    <property type="match status" value="1"/>
</dbReference>
<dbReference type="InterPro" id="IPR001633">
    <property type="entry name" value="EAL_dom"/>
</dbReference>
<dbReference type="OrthoDB" id="9759607at2"/>
<dbReference type="Pfam" id="PF00989">
    <property type="entry name" value="PAS"/>
    <property type="match status" value="1"/>
</dbReference>
<dbReference type="PROSITE" id="PS50112">
    <property type="entry name" value="PAS"/>
    <property type="match status" value="1"/>
</dbReference>
<dbReference type="InterPro" id="IPR043128">
    <property type="entry name" value="Rev_trsase/Diguanyl_cyclase"/>
</dbReference>
<dbReference type="InterPro" id="IPR035919">
    <property type="entry name" value="EAL_sf"/>
</dbReference>
<dbReference type="SUPFAM" id="SSF55073">
    <property type="entry name" value="Nucleotide cyclase"/>
    <property type="match status" value="1"/>
</dbReference>
<dbReference type="Gene3D" id="3.20.20.450">
    <property type="entry name" value="EAL domain"/>
    <property type="match status" value="1"/>
</dbReference>
<dbReference type="PROSITE" id="PS50113">
    <property type="entry name" value="PAC"/>
    <property type="match status" value="1"/>
</dbReference>
<dbReference type="InterPro" id="IPR013767">
    <property type="entry name" value="PAS_fold"/>
</dbReference>
<evidence type="ECO:0000259" key="4">
    <source>
        <dbReference type="PROSITE" id="PS50887"/>
    </source>
</evidence>
<dbReference type="PANTHER" id="PTHR44757">
    <property type="entry name" value="DIGUANYLATE CYCLASE DGCP"/>
    <property type="match status" value="1"/>
</dbReference>
<accession>A0A1I6SAZ8</accession>
<evidence type="ECO:0000259" key="3">
    <source>
        <dbReference type="PROSITE" id="PS50883"/>
    </source>
</evidence>
<dbReference type="Proteomes" id="UP000321773">
    <property type="component" value="Unassembled WGS sequence"/>
</dbReference>
<dbReference type="InterPro" id="IPR035965">
    <property type="entry name" value="PAS-like_dom_sf"/>
</dbReference>
<dbReference type="PROSITE" id="PS50887">
    <property type="entry name" value="GGDEF"/>
    <property type="match status" value="1"/>
</dbReference>
<organism evidence="6 7">
    <name type="scientific">Halolactibacillus miurensis</name>
    <dbReference type="NCBI Taxonomy" id="306541"/>
    <lineage>
        <taxon>Bacteria</taxon>
        <taxon>Bacillati</taxon>
        <taxon>Bacillota</taxon>
        <taxon>Bacilli</taxon>
        <taxon>Bacillales</taxon>
        <taxon>Bacillaceae</taxon>
        <taxon>Halolactibacillus</taxon>
    </lineage>
</organism>
<dbReference type="InterPro" id="IPR000160">
    <property type="entry name" value="GGDEF_dom"/>
</dbReference>
<name>A0A1I6SAZ8_9BACI</name>
<evidence type="ECO:0000313" key="7">
    <source>
        <dbReference type="Proteomes" id="UP000199139"/>
    </source>
</evidence>
<reference evidence="5 8" key="2">
    <citation type="submission" date="2019-07" db="EMBL/GenBank/DDBJ databases">
        <title>Whole genome shotgun sequence of Halolactibacillus miurensis NBRC 100873.</title>
        <authorList>
            <person name="Hosoyama A."/>
            <person name="Uohara A."/>
            <person name="Ohji S."/>
            <person name="Ichikawa N."/>
        </authorList>
    </citation>
    <scope>NUCLEOTIDE SEQUENCE [LARGE SCALE GENOMIC DNA]</scope>
    <source>
        <strain evidence="5 8">NBRC 100873</strain>
    </source>
</reference>
<dbReference type="RefSeq" id="WP_062322728.1">
    <property type="nucleotide sequence ID" value="NZ_BJWJ01000007.1"/>
</dbReference>
<dbReference type="CDD" id="cd01949">
    <property type="entry name" value="GGDEF"/>
    <property type="match status" value="1"/>
</dbReference>
<dbReference type="InterPro" id="IPR000014">
    <property type="entry name" value="PAS"/>
</dbReference>
<dbReference type="Pfam" id="PF00563">
    <property type="entry name" value="EAL"/>
    <property type="match status" value="1"/>
</dbReference>
<dbReference type="EMBL" id="FPAI01000008">
    <property type="protein sequence ID" value="SFS74139.1"/>
    <property type="molecule type" value="Genomic_DNA"/>
</dbReference>
<evidence type="ECO:0000259" key="2">
    <source>
        <dbReference type="PROSITE" id="PS50113"/>
    </source>
</evidence>
<evidence type="ECO:0000313" key="5">
    <source>
        <dbReference type="EMBL" id="GEM03979.1"/>
    </source>
</evidence>
<dbReference type="Gene3D" id="3.30.450.20">
    <property type="entry name" value="PAS domain"/>
    <property type="match status" value="1"/>
</dbReference>
<dbReference type="CDD" id="cd01948">
    <property type="entry name" value="EAL"/>
    <property type="match status" value="1"/>
</dbReference>
<dbReference type="CDD" id="cd00130">
    <property type="entry name" value="PAS"/>
    <property type="match status" value="1"/>
</dbReference>
<evidence type="ECO:0000259" key="1">
    <source>
        <dbReference type="PROSITE" id="PS50112"/>
    </source>
</evidence>
<reference evidence="6 7" key="1">
    <citation type="submission" date="2016-10" db="EMBL/GenBank/DDBJ databases">
        <authorList>
            <person name="de Groot N.N."/>
        </authorList>
    </citation>
    <scope>NUCLEOTIDE SEQUENCE [LARGE SCALE GENOMIC DNA]</scope>
    <source>
        <strain evidence="6 7">DSM 17074</strain>
    </source>
</reference>
<gene>
    <name evidence="5" type="ORF">HMI01_09670</name>
    <name evidence="6" type="ORF">SAMN05421668_10849</name>
</gene>
<dbReference type="PROSITE" id="PS50883">
    <property type="entry name" value="EAL"/>
    <property type="match status" value="1"/>
</dbReference>
<dbReference type="SMART" id="SM00267">
    <property type="entry name" value="GGDEF"/>
    <property type="match status" value="1"/>
</dbReference>
<evidence type="ECO:0000313" key="8">
    <source>
        <dbReference type="Proteomes" id="UP000321773"/>
    </source>
</evidence>
<dbReference type="InterPro" id="IPR001610">
    <property type="entry name" value="PAC"/>
</dbReference>